<protein>
    <submittedName>
        <fullName evidence="1">Uncharacterized protein</fullName>
    </submittedName>
</protein>
<proteinExistence type="predicted"/>
<evidence type="ECO:0000313" key="2">
    <source>
        <dbReference type="Proteomes" id="UP000239757"/>
    </source>
</evidence>
<sequence>MVVEAGYRVVKNFVYCKGELNVSKGLSVCCDNSSFIAMINHIRNIEYIHVYVEQEVDTPDIIDDTMLPPAIRDKEVNSGVREPHCNEELNCNERVNSGAREPFTKLGRESNVGLELGESSVAVTLQTCLRR</sequence>
<dbReference type="Proteomes" id="UP000239757">
    <property type="component" value="Unassembled WGS sequence"/>
</dbReference>
<accession>A0A2P5VTF1</accession>
<dbReference type="EMBL" id="KZ670990">
    <property type="protein sequence ID" value="PPR82090.1"/>
    <property type="molecule type" value="Genomic_DNA"/>
</dbReference>
<reference evidence="1 2" key="1">
    <citation type="submission" date="2015-01" db="EMBL/GenBank/DDBJ databases">
        <title>Genome of allotetraploid Gossypium barbadense reveals genomic plasticity and fiber elongation in cotton evolution.</title>
        <authorList>
            <person name="Chen X."/>
            <person name="Liu X."/>
            <person name="Zhao B."/>
            <person name="Zheng H."/>
            <person name="Hu Y."/>
            <person name="Lu G."/>
            <person name="Yang C."/>
            <person name="Chen J."/>
            <person name="Shan C."/>
            <person name="Zhang L."/>
            <person name="Zhou Y."/>
            <person name="Wang L."/>
            <person name="Guo W."/>
            <person name="Bai Y."/>
            <person name="Ruan J."/>
            <person name="Shangguan X."/>
            <person name="Mao Y."/>
            <person name="Jiang J."/>
            <person name="Zhu Y."/>
            <person name="Lei J."/>
            <person name="Kang H."/>
            <person name="Chen S."/>
            <person name="He X."/>
            <person name="Wang R."/>
            <person name="Wang Y."/>
            <person name="Chen J."/>
            <person name="Wang L."/>
            <person name="Yu S."/>
            <person name="Wang B."/>
            <person name="Wei J."/>
            <person name="Song S."/>
            <person name="Lu X."/>
            <person name="Gao Z."/>
            <person name="Gu W."/>
            <person name="Deng X."/>
            <person name="Ma D."/>
            <person name="Wang S."/>
            <person name="Liang W."/>
            <person name="Fang L."/>
            <person name="Cai C."/>
            <person name="Zhu X."/>
            <person name="Zhou B."/>
            <person name="Zhang Y."/>
            <person name="Chen Z."/>
            <person name="Xu S."/>
            <person name="Zhu R."/>
            <person name="Wang S."/>
            <person name="Zhang T."/>
            <person name="Zhao G."/>
        </authorList>
    </citation>
    <scope>NUCLEOTIDE SEQUENCE [LARGE SCALE GENOMIC DNA]</scope>
    <source>
        <strain evidence="2">cv. Xinhai21</strain>
        <tissue evidence="1">Leaf</tissue>
    </source>
</reference>
<evidence type="ECO:0000313" key="1">
    <source>
        <dbReference type="EMBL" id="PPR82090.1"/>
    </source>
</evidence>
<gene>
    <name evidence="1" type="ORF">GOBAR_AA38622</name>
</gene>
<organism evidence="1 2">
    <name type="scientific">Gossypium barbadense</name>
    <name type="common">Sea Island cotton</name>
    <name type="synonym">Hibiscus barbadensis</name>
    <dbReference type="NCBI Taxonomy" id="3634"/>
    <lineage>
        <taxon>Eukaryota</taxon>
        <taxon>Viridiplantae</taxon>
        <taxon>Streptophyta</taxon>
        <taxon>Embryophyta</taxon>
        <taxon>Tracheophyta</taxon>
        <taxon>Spermatophyta</taxon>
        <taxon>Magnoliopsida</taxon>
        <taxon>eudicotyledons</taxon>
        <taxon>Gunneridae</taxon>
        <taxon>Pentapetalae</taxon>
        <taxon>rosids</taxon>
        <taxon>malvids</taxon>
        <taxon>Malvales</taxon>
        <taxon>Malvaceae</taxon>
        <taxon>Malvoideae</taxon>
        <taxon>Gossypium</taxon>
    </lineage>
</organism>
<name>A0A2P5VTF1_GOSBA</name>
<dbReference type="AlphaFoldDB" id="A0A2P5VTF1"/>